<keyword evidence="1" id="KW-1133">Transmembrane helix</keyword>
<protein>
    <recommendedName>
        <fullName evidence="4">DUF2628 domain-containing protein</fullName>
    </recommendedName>
</protein>
<gene>
    <name evidence="2" type="ORF">C731_3363</name>
</gene>
<dbReference type="eggNOG" id="ENOG5031C50">
    <property type="taxonomic scope" value="Bacteria"/>
</dbReference>
<accession>K5B7V8</accession>
<keyword evidence="1" id="KW-0812">Transmembrane</keyword>
<comment type="caution">
    <text evidence="2">The sequence shown here is derived from an EMBL/GenBank/DDBJ whole genome shotgun (WGS) entry which is preliminary data.</text>
</comment>
<organism evidence="2 3">
    <name type="scientific">Mycolicibacterium hassiacum (strain DSM 44199 / CIP 105218 / JCM 12690 / 3849)</name>
    <name type="common">Mycobacterium hassiacum</name>
    <dbReference type="NCBI Taxonomy" id="1122247"/>
    <lineage>
        <taxon>Bacteria</taxon>
        <taxon>Bacillati</taxon>
        <taxon>Actinomycetota</taxon>
        <taxon>Actinomycetes</taxon>
        <taxon>Mycobacteriales</taxon>
        <taxon>Mycobacteriaceae</taxon>
        <taxon>Mycolicibacterium</taxon>
    </lineage>
</organism>
<dbReference type="AlphaFoldDB" id="K5B7V8"/>
<evidence type="ECO:0000313" key="2">
    <source>
        <dbReference type="EMBL" id="EKF22623.1"/>
    </source>
</evidence>
<feature type="transmembrane region" description="Helical" evidence="1">
    <location>
        <begin position="59"/>
        <end position="79"/>
    </location>
</feature>
<feature type="transmembrane region" description="Helical" evidence="1">
    <location>
        <begin position="36"/>
        <end position="52"/>
    </location>
</feature>
<keyword evidence="3" id="KW-1185">Reference proteome</keyword>
<dbReference type="EMBL" id="AMRA01000095">
    <property type="protein sequence ID" value="EKF22623.1"/>
    <property type="molecule type" value="Genomic_DNA"/>
</dbReference>
<name>K5B7V8_MYCHD</name>
<proteinExistence type="predicted"/>
<feature type="transmembrane region" description="Helical" evidence="1">
    <location>
        <begin position="85"/>
        <end position="104"/>
    </location>
</feature>
<reference evidence="2 3" key="1">
    <citation type="journal article" date="2012" name="J. Bacteriol.">
        <title>Genome sequence of Mycobacterium hassiacum DSM 44199, a rare source of heat-stable mycobacterial proteins.</title>
        <authorList>
            <person name="Tiago I."/>
            <person name="Maranha A."/>
            <person name="Mendes V."/>
            <person name="Alarico S."/>
            <person name="Moynihan P.J."/>
            <person name="Clarke A.J."/>
            <person name="Macedo-Ribeiro S."/>
            <person name="Pereira P.J."/>
            <person name="Empadinhas N."/>
        </authorList>
    </citation>
    <scope>NUCLEOTIDE SEQUENCE [LARGE SCALE GENOMIC DNA]</scope>
    <source>
        <strain evidence="3">DSM 44199 / CIP 105218 / JCM 12690 / 3849</strain>
    </source>
</reference>
<dbReference type="InterPro" id="IPR024399">
    <property type="entry name" value="DUF2628"/>
</dbReference>
<dbReference type="PATRIC" id="fig|1122247.3.peg.3226"/>
<dbReference type="Proteomes" id="UP000006265">
    <property type="component" value="Unassembled WGS sequence"/>
</dbReference>
<sequence length="125" mass="14445">MWQQRFAFFDAYGPPNSSPQAREAFRRLSFWEKQRLNVNIWAFLFSFLYFFVKGMWRKGLVLAAMAVAVGVLVEFVLHLSESSAVGASFAVPALAMTTANYAYYLHRVQRSTSWNPFEGFGRRRT</sequence>
<keyword evidence="1" id="KW-0472">Membrane</keyword>
<evidence type="ECO:0000256" key="1">
    <source>
        <dbReference type="SAM" id="Phobius"/>
    </source>
</evidence>
<dbReference type="Pfam" id="PF10947">
    <property type="entry name" value="DUF2628"/>
    <property type="match status" value="1"/>
</dbReference>
<evidence type="ECO:0008006" key="4">
    <source>
        <dbReference type="Google" id="ProtNLM"/>
    </source>
</evidence>
<evidence type="ECO:0000313" key="3">
    <source>
        <dbReference type="Proteomes" id="UP000006265"/>
    </source>
</evidence>
<dbReference type="STRING" id="1122247.GCA_000379865_04233"/>